<keyword evidence="2" id="KW-0804">Transcription</keyword>
<evidence type="ECO:0000313" key="5">
    <source>
        <dbReference type="Proteomes" id="UP000324285"/>
    </source>
</evidence>
<evidence type="ECO:0000313" key="4">
    <source>
        <dbReference type="EMBL" id="QEM84051.2"/>
    </source>
</evidence>
<protein>
    <submittedName>
        <fullName evidence="4">AraC family transcriptional regulator</fullName>
    </submittedName>
</protein>
<gene>
    <name evidence="4" type="ORF">E4T21_11550</name>
</gene>
<dbReference type="GO" id="GO:0043565">
    <property type="term" value="F:sequence-specific DNA binding"/>
    <property type="evidence" value="ECO:0007669"/>
    <property type="project" value="InterPro"/>
</dbReference>
<proteinExistence type="predicted"/>
<dbReference type="Proteomes" id="UP000324285">
    <property type="component" value="Chromosome"/>
</dbReference>
<dbReference type="InterPro" id="IPR009057">
    <property type="entry name" value="Homeodomain-like_sf"/>
</dbReference>
<dbReference type="AlphaFoldDB" id="A0A856QVU2"/>
<dbReference type="KEGG" id="hbh:E4T21_11550"/>
<reference evidence="4" key="1">
    <citation type="submission" date="2021-02" db="EMBL/GenBank/DDBJ databases">
        <title>Strain Y2R2, a novel species of the genus Halomonas.</title>
        <authorList>
            <person name="Huang H."/>
        </authorList>
    </citation>
    <scope>NUCLEOTIDE SEQUENCE</scope>
    <source>
        <strain evidence="4">Y2R2</strain>
    </source>
</reference>
<evidence type="ECO:0000256" key="1">
    <source>
        <dbReference type="ARBA" id="ARBA00023015"/>
    </source>
</evidence>
<evidence type="ECO:0000256" key="2">
    <source>
        <dbReference type="ARBA" id="ARBA00023163"/>
    </source>
</evidence>
<dbReference type="SUPFAM" id="SSF46689">
    <property type="entry name" value="Homeodomain-like"/>
    <property type="match status" value="2"/>
</dbReference>
<dbReference type="Pfam" id="PF12833">
    <property type="entry name" value="HTH_18"/>
    <property type="match status" value="1"/>
</dbReference>
<dbReference type="InterPro" id="IPR018060">
    <property type="entry name" value="HTH_AraC"/>
</dbReference>
<dbReference type="PANTHER" id="PTHR43436:SF2">
    <property type="entry name" value="ARAC_XYLS FAMILY TRANSCRIPTIONAL REGULATOR"/>
    <property type="match status" value="1"/>
</dbReference>
<dbReference type="SMART" id="SM00342">
    <property type="entry name" value="HTH_ARAC"/>
    <property type="match status" value="1"/>
</dbReference>
<dbReference type="EMBL" id="CP038437">
    <property type="protein sequence ID" value="QEM84051.2"/>
    <property type="molecule type" value="Genomic_DNA"/>
</dbReference>
<accession>A0A856QVU2</accession>
<feature type="domain" description="HTH araC/xylS-type" evidence="3">
    <location>
        <begin position="207"/>
        <end position="305"/>
    </location>
</feature>
<evidence type="ECO:0000259" key="3">
    <source>
        <dbReference type="PROSITE" id="PS01124"/>
    </source>
</evidence>
<name>A0A856QVU2_9GAMM</name>
<dbReference type="PANTHER" id="PTHR43436">
    <property type="entry name" value="ARAC-FAMILY TRANSCRIPTIONAL REGULATOR"/>
    <property type="match status" value="1"/>
</dbReference>
<dbReference type="GO" id="GO:0003700">
    <property type="term" value="F:DNA-binding transcription factor activity"/>
    <property type="evidence" value="ECO:0007669"/>
    <property type="project" value="InterPro"/>
</dbReference>
<keyword evidence="1" id="KW-0805">Transcription regulation</keyword>
<sequence>MHSRLIERSMNDRDMKLAHREQHIVDLLAKMAPQEGYNLTALPDVRFLRSNRPLRRTPVLYDPGIVIVCQGRKRGYWGNQTYVYDAQHYLAVSVPVPFTMETEASIEQPLLAIYLHLDIPLATELLLELEEEGISGASTPCGLMASPMEPALADTVSRFLEIMESPEDGKILGRSMIREIYFRVLRGEQGGAMRAALGTTTPFGRISRAIRRIHEAYATPLDVESLAREARMSVPTFHVHFKAVTQTSPMQYVKAVRLHQARLLMFRQARTAAVAASDVGYESSSQFSREFRRLFGRTPTAEVAWMRSTFELPPPESPSVYVSSH</sequence>
<dbReference type="PROSITE" id="PS01124">
    <property type="entry name" value="HTH_ARAC_FAMILY_2"/>
    <property type="match status" value="1"/>
</dbReference>
<keyword evidence="5" id="KW-1185">Reference proteome</keyword>
<dbReference type="InterPro" id="IPR009594">
    <property type="entry name" value="Tscrpt_reg_HTH_AraC_N"/>
</dbReference>
<dbReference type="Gene3D" id="1.10.10.60">
    <property type="entry name" value="Homeodomain-like"/>
    <property type="match status" value="2"/>
</dbReference>
<organism evidence="4 5">
    <name type="scientific">Halomonas binhaiensis</name>
    <dbReference type="NCBI Taxonomy" id="2562282"/>
    <lineage>
        <taxon>Bacteria</taxon>
        <taxon>Pseudomonadati</taxon>
        <taxon>Pseudomonadota</taxon>
        <taxon>Gammaproteobacteria</taxon>
        <taxon>Oceanospirillales</taxon>
        <taxon>Halomonadaceae</taxon>
        <taxon>Halomonas</taxon>
    </lineage>
</organism>
<dbReference type="Pfam" id="PF06719">
    <property type="entry name" value="AraC_N"/>
    <property type="match status" value="1"/>
</dbReference>